<evidence type="ECO:0000313" key="2">
    <source>
        <dbReference type="Proteomes" id="UP000008555"/>
    </source>
</evidence>
<gene>
    <name evidence="1" type="primary">enhB.2</name>
    <name evidence="1" type="ordered locus">CBUD_1235</name>
</gene>
<name>A9KE77_COXBN</name>
<reference evidence="1 2" key="1">
    <citation type="journal article" date="2009" name="Infect. Immun.">
        <title>Comparative genomics reveal extensive transposon-mediated genomic plasticity and diversity among potential effector proteins within the genus Coxiella.</title>
        <authorList>
            <person name="Beare P.A."/>
            <person name="Unsworth N."/>
            <person name="Andoh M."/>
            <person name="Voth D.E."/>
            <person name="Omsland A."/>
            <person name="Gilk S.D."/>
            <person name="Williams K.P."/>
            <person name="Sobral B.W."/>
            <person name="Kupko J.J.III."/>
            <person name="Porcella S.F."/>
            <person name="Samuel J.E."/>
            <person name="Heinzen R.A."/>
        </authorList>
    </citation>
    <scope>NUCLEOTIDE SEQUENCE [LARGE SCALE GENOMIC DNA]</scope>
    <source>
        <strain evidence="1 2">Dugway 5J108-111</strain>
    </source>
</reference>
<organism evidence="1 2">
    <name type="scientific">Coxiella burnetii (strain Dugway 5J108-111)</name>
    <dbReference type="NCBI Taxonomy" id="434922"/>
    <lineage>
        <taxon>Bacteria</taxon>
        <taxon>Pseudomonadati</taxon>
        <taxon>Pseudomonadota</taxon>
        <taxon>Gammaproteobacteria</taxon>
        <taxon>Legionellales</taxon>
        <taxon>Coxiellaceae</taxon>
        <taxon>Coxiella</taxon>
    </lineage>
</organism>
<dbReference type="RefSeq" id="WP_010958030.1">
    <property type="nucleotide sequence ID" value="NC_009727.1"/>
</dbReference>
<accession>A9KE77</accession>
<dbReference type="AlphaFoldDB" id="A9KE77"/>
<dbReference type="HOGENOM" id="CLU_1465892_0_0_6"/>
<protein>
    <submittedName>
        <fullName evidence="1">Enhanced entry protein</fullName>
    </submittedName>
</protein>
<proteinExistence type="predicted"/>
<evidence type="ECO:0000313" key="1">
    <source>
        <dbReference type="EMBL" id="ABS77825.1"/>
    </source>
</evidence>
<dbReference type="EMBL" id="CP000733">
    <property type="protein sequence ID" value="ABS77825.1"/>
    <property type="molecule type" value="Genomic_DNA"/>
</dbReference>
<dbReference type="Proteomes" id="UP000008555">
    <property type="component" value="Chromosome"/>
</dbReference>
<sequence length="184" mass="20909">MEKGCKKFLVLLGAALYFLIPGAEGKILRYPYGCYPMGYKFNYYNLILQPTGRYHPQTIYFIHNVSKQAISLFQARSNDEPYIIHINTTIAPNAWSVLATDEKKVKYICTNGGNDILKLKIINCSKVLDICEFPRTRFGDNNRGNYWAVENIGSSTAAVSAIRWYGILLIDPKKRDLENEGSLL</sequence>
<dbReference type="KEGG" id="cbd:CBUD_1235"/>